<sequence>MLDRPRGRTRLAQMREETALYIAGQDRLIALAKAGDADGARACWRASCAPFWCG</sequence>
<comment type="caution">
    <text evidence="1">The sequence shown here is derived from an EMBL/GenBank/DDBJ whole genome shotgun (WGS) entry which is preliminary data.</text>
</comment>
<evidence type="ECO:0000313" key="1">
    <source>
        <dbReference type="EMBL" id="GGY75610.1"/>
    </source>
</evidence>
<proteinExistence type="predicted"/>
<reference evidence="1" key="1">
    <citation type="journal article" date="2014" name="Int. J. Syst. Evol. Microbiol.">
        <title>Complete genome sequence of Corynebacterium casei LMG S-19264T (=DSM 44701T), isolated from a smear-ripened cheese.</title>
        <authorList>
            <consortium name="US DOE Joint Genome Institute (JGI-PGF)"/>
            <person name="Walter F."/>
            <person name="Albersmeier A."/>
            <person name="Kalinowski J."/>
            <person name="Ruckert C."/>
        </authorList>
    </citation>
    <scope>NUCLEOTIDE SEQUENCE</scope>
    <source>
        <strain evidence="1">KCTC 12344</strain>
    </source>
</reference>
<dbReference type="Proteomes" id="UP000619512">
    <property type="component" value="Unassembled WGS sequence"/>
</dbReference>
<accession>A0AA88C6K8</accession>
<dbReference type="AlphaFoldDB" id="A0AA88C6K8"/>
<protein>
    <submittedName>
        <fullName evidence="1">Uncharacterized protein</fullName>
    </submittedName>
</protein>
<evidence type="ECO:0000313" key="2">
    <source>
        <dbReference type="Proteomes" id="UP000619512"/>
    </source>
</evidence>
<dbReference type="EMBL" id="BMWW01000001">
    <property type="protein sequence ID" value="GGY75610.1"/>
    <property type="molecule type" value="Genomic_DNA"/>
</dbReference>
<reference evidence="1" key="2">
    <citation type="submission" date="2022-12" db="EMBL/GenBank/DDBJ databases">
        <authorList>
            <person name="Sun Q."/>
            <person name="Kim S."/>
        </authorList>
    </citation>
    <scope>NUCLEOTIDE SEQUENCE</scope>
    <source>
        <strain evidence="1">KCTC 12344</strain>
    </source>
</reference>
<gene>
    <name evidence="1" type="ORF">GCM10007388_05150</name>
</gene>
<organism evidence="1 2">
    <name type="scientific">Pseudoduganella plicata</name>
    <dbReference type="NCBI Taxonomy" id="321984"/>
    <lineage>
        <taxon>Bacteria</taxon>
        <taxon>Pseudomonadati</taxon>
        <taxon>Pseudomonadota</taxon>
        <taxon>Betaproteobacteria</taxon>
        <taxon>Burkholderiales</taxon>
        <taxon>Oxalobacteraceae</taxon>
        <taxon>Telluria group</taxon>
        <taxon>Pseudoduganella</taxon>
    </lineage>
</organism>
<name>A0AA88C6K8_9BURK</name>